<evidence type="ECO:0000313" key="3">
    <source>
        <dbReference type="Proteomes" id="UP000593565"/>
    </source>
</evidence>
<gene>
    <name evidence="2" type="ORF">AMELA_G00204330</name>
</gene>
<proteinExistence type="predicted"/>
<accession>A0A7J6A2U9</accession>
<evidence type="ECO:0000256" key="1">
    <source>
        <dbReference type="SAM" id="Phobius"/>
    </source>
</evidence>
<keyword evidence="3" id="KW-1185">Reference proteome</keyword>
<comment type="caution">
    <text evidence="2">The sequence shown here is derived from an EMBL/GenBank/DDBJ whole genome shotgun (WGS) entry which is preliminary data.</text>
</comment>
<protein>
    <submittedName>
        <fullName evidence="2">Uncharacterized protein</fullName>
    </submittedName>
</protein>
<dbReference type="AlphaFoldDB" id="A0A7J6A2U9"/>
<feature type="transmembrane region" description="Helical" evidence="1">
    <location>
        <begin position="62"/>
        <end position="84"/>
    </location>
</feature>
<organism evidence="2 3">
    <name type="scientific">Ameiurus melas</name>
    <name type="common">Black bullhead</name>
    <name type="synonym">Silurus melas</name>
    <dbReference type="NCBI Taxonomy" id="219545"/>
    <lineage>
        <taxon>Eukaryota</taxon>
        <taxon>Metazoa</taxon>
        <taxon>Chordata</taxon>
        <taxon>Craniata</taxon>
        <taxon>Vertebrata</taxon>
        <taxon>Euteleostomi</taxon>
        <taxon>Actinopterygii</taxon>
        <taxon>Neopterygii</taxon>
        <taxon>Teleostei</taxon>
        <taxon>Ostariophysi</taxon>
        <taxon>Siluriformes</taxon>
        <taxon>Ictaluridae</taxon>
        <taxon>Ameiurus</taxon>
    </lineage>
</organism>
<name>A0A7J6A2U9_AMEME</name>
<evidence type="ECO:0000313" key="2">
    <source>
        <dbReference type="EMBL" id="KAF4077110.1"/>
    </source>
</evidence>
<reference evidence="2 3" key="1">
    <citation type="submission" date="2020-02" db="EMBL/GenBank/DDBJ databases">
        <title>A chromosome-scale genome assembly of the black bullhead catfish (Ameiurus melas).</title>
        <authorList>
            <person name="Wen M."/>
            <person name="Zham M."/>
            <person name="Cabau C."/>
            <person name="Klopp C."/>
            <person name="Donnadieu C."/>
            <person name="Roques C."/>
            <person name="Bouchez O."/>
            <person name="Lampietro C."/>
            <person name="Jouanno E."/>
            <person name="Herpin A."/>
            <person name="Louis A."/>
            <person name="Berthelot C."/>
            <person name="Parey E."/>
            <person name="Roest-Crollius H."/>
            <person name="Braasch I."/>
            <person name="Postlethwait J."/>
            <person name="Robinson-Rechavi M."/>
            <person name="Echchiki A."/>
            <person name="Begum T."/>
            <person name="Montfort J."/>
            <person name="Schartl M."/>
            <person name="Bobe J."/>
            <person name="Guiguen Y."/>
        </authorList>
    </citation>
    <scope>NUCLEOTIDE SEQUENCE [LARGE SCALE GENOMIC DNA]</scope>
    <source>
        <strain evidence="2">M_S1</strain>
        <tissue evidence="2">Blood</tissue>
    </source>
</reference>
<keyword evidence="1" id="KW-1133">Transmembrane helix</keyword>
<keyword evidence="1" id="KW-0812">Transmembrane</keyword>
<keyword evidence="1" id="KW-0472">Membrane</keyword>
<dbReference type="Proteomes" id="UP000593565">
    <property type="component" value="Unassembled WGS sequence"/>
</dbReference>
<sequence>MNHTLESKCFTYLHRFTFIMVSDIGLFLQKVITSEEGFTGFTFDRKHILPSKSMLYHAQSIIMARLHVYLLFGSSCFFLSTLAFRNPSHNHFIIFEKCDIHLITVDGFTSDFYL</sequence>
<dbReference type="EMBL" id="JAAGNN010000018">
    <property type="protein sequence ID" value="KAF4077110.1"/>
    <property type="molecule type" value="Genomic_DNA"/>
</dbReference>